<dbReference type="InterPro" id="IPR012338">
    <property type="entry name" value="Beta-lactam/transpept-like"/>
</dbReference>
<comment type="caution">
    <text evidence="5">The sequence shown here is derived from an EMBL/GenBank/DDBJ whole genome shotgun (WGS) entry which is preliminary data.</text>
</comment>
<keyword evidence="3" id="KW-1133">Transmembrane helix</keyword>
<dbReference type="InterPro" id="IPR001460">
    <property type="entry name" value="PCN-bd_Tpept"/>
</dbReference>
<dbReference type="RefSeq" id="WP_268051293.1">
    <property type="nucleotide sequence ID" value="NZ_JAPQES010000007.1"/>
</dbReference>
<dbReference type="InterPro" id="IPR050515">
    <property type="entry name" value="Beta-lactam/transpept"/>
</dbReference>
<protein>
    <submittedName>
        <fullName evidence="5">Penicillin-binding transpeptidase domain-containing protein</fullName>
    </submittedName>
</protein>
<sequence length="552" mass="64311">MEDKIYKRREYIIFMIFLSLLMLLVGKILIFQYFDSAELKVMAENQYQYKEKISELNYLLLDHDGKDLLNYSNEYYAVIDPYSYTLNDYYTKKDDLYALNIILKNYNKEYDIENIELKNKSQKIKWRIDETTYNKLRKIKGVKGFYTYKYVNVDRKNGWWNVENLLTNIYKINAKGEKEEKSKESIEHKIKERTKDNQFVYNVFKKDVNGNIYNEYLTHPQNNVNVRLTLDKYLQDTIKQILNKKPYNSYNQVGVVLMESHTGKIRAMVQKDDFKPNINLGISTNHGFFPGSIFKVIVEEAGLDTAKISLNHIYNLNPNLSKRYKGHERKESMNCEEALIESSNDIYAQIGIDVGIKNIKSFTKNQGLMDKVLNFDEETHGCFEGNDNEVGDVELTSFGQKQRITPIEAISIPNTVINNGIYVKPYLIEAYVDEDNNVIEEFTTDEKKVLSINTANILKKQMIKVVTAPYGTGKKAYIDSVEIGGKTGTAEREEGKDKFYDGWFAGFFKIDEEYYSMIVFVKDIGDYKSGGNTAAPIFKEIIKETYNYLKKF</sequence>
<dbReference type="PANTHER" id="PTHR30627:SF1">
    <property type="entry name" value="PEPTIDOGLYCAN D,D-TRANSPEPTIDASE FTSI"/>
    <property type="match status" value="1"/>
</dbReference>
<dbReference type="SUPFAM" id="SSF56601">
    <property type="entry name" value="beta-lactamase/transpeptidase-like"/>
    <property type="match status" value="1"/>
</dbReference>
<keyword evidence="6" id="KW-1185">Reference proteome</keyword>
<feature type="domain" description="Penicillin-binding protein transpeptidase" evidence="4">
    <location>
        <begin position="254"/>
        <end position="543"/>
    </location>
</feature>
<proteinExistence type="predicted"/>
<evidence type="ECO:0000256" key="3">
    <source>
        <dbReference type="SAM" id="Phobius"/>
    </source>
</evidence>
<dbReference type="Pfam" id="PF00905">
    <property type="entry name" value="Transpeptidase"/>
    <property type="match status" value="1"/>
</dbReference>
<dbReference type="PANTHER" id="PTHR30627">
    <property type="entry name" value="PEPTIDOGLYCAN D,D-TRANSPEPTIDASE"/>
    <property type="match status" value="1"/>
</dbReference>
<name>A0ABT4CTD0_9CLOT</name>
<evidence type="ECO:0000259" key="4">
    <source>
        <dbReference type="Pfam" id="PF00905"/>
    </source>
</evidence>
<organism evidence="5 6">
    <name type="scientific">Clostridium ganghwense</name>
    <dbReference type="NCBI Taxonomy" id="312089"/>
    <lineage>
        <taxon>Bacteria</taxon>
        <taxon>Bacillati</taxon>
        <taxon>Bacillota</taxon>
        <taxon>Clostridia</taxon>
        <taxon>Eubacteriales</taxon>
        <taxon>Clostridiaceae</taxon>
        <taxon>Clostridium</taxon>
    </lineage>
</organism>
<accession>A0ABT4CTD0</accession>
<comment type="subcellular location">
    <subcellularLocation>
        <location evidence="1">Membrane</location>
    </subcellularLocation>
</comment>
<keyword evidence="2 3" id="KW-0472">Membrane</keyword>
<dbReference type="Gene3D" id="3.40.710.10">
    <property type="entry name" value="DD-peptidase/beta-lactamase superfamily"/>
    <property type="match status" value="1"/>
</dbReference>
<dbReference type="EMBL" id="JAPQES010000007">
    <property type="protein sequence ID" value="MCY6372327.1"/>
    <property type="molecule type" value="Genomic_DNA"/>
</dbReference>
<dbReference type="Proteomes" id="UP001079657">
    <property type="component" value="Unassembled WGS sequence"/>
</dbReference>
<gene>
    <name evidence="5" type="ORF">OXH55_16980</name>
</gene>
<evidence type="ECO:0000313" key="6">
    <source>
        <dbReference type="Proteomes" id="UP001079657"/>
    </source>
</evidence>
<evidence type="ECO:0000313" key="5">
    <source>
        <dbReference type="EMBL" id="MCY6372327.1"/>
    </source>
</evidence>
<keyword evidence="3" id="KW-0812">Transmembrane</keyword>
<feature type="transmembrane region" description="Helical" evidence="3">
    <location>
        <begin position="12"/>
        <end position="34"/>
    </location>
</feature>
<evidence type="ECO:0000256" key="2">
    <source>
        <dbReference type="ARBA" id="ARBA00023136"/>
    </source>
</evidence>
<reference evidence="5" key="1">
    <citation type="submission" date="2022-12" db="EMBL/GenBank/DDBJ databases">
        <authorList>
            <person name="Wang J."/>
        </authorList>
    </citation>
    <scope>NUCLEOTIDE SEQUENCE</scope>
    <source>
        <strain evidence="5">HY-42-06</strain>
    </source>
</reference>
<evidence type="ECO:0000256" key="1">
    <source>
        <dbReference type="ARBA" id="ARBA00004370"/>
    </source>
</evidence>